<gene>
    <name evidence="2" type="ORF">HPP92_000459</name>
</gene>
<comment type="caution">
    <text evidence="2">The sequence shown here is derived from an EMBL/GenBank/DDBJ whole genome shotgun (WGS) entry which is preliminary data.</text>
</comment>
<dbReference type="PANTHER" id="PTHR34116">
    <property type="entry name" value="PLASMINOGEN ACTIVATOR INHIBITOR"/>
    <property type="match status" value="1"/>
</dbReference>
<dbReference type="PANTHER" id="PTHR34116:SF9">
    <property type="entry name" value="OS08G0346600 PROTEIN"/>
    <property type="match status" value="1"/>
</dbReference>
<sequence length="314" mass="33568">MSEKEQTESPFELVTACLAASALLFSFSSAVVVLRFQIRAARSPSRLRRLLGLNSLWPVRLLVVLFASLICFSELLHLRVLRRCLPRPVSSSLCTAHSLLSPSFAEPAFFSTLLFLLRGSTHPKPPHSSVAATASTFLSASAYALSVSLPFLLLHAAFLSLPDSLFLRLGLPADFLGHAHRRRCSVPLFATVLLALLAAVYVPLFVSACWSVVAVVINKRLRTRLYTLTASVVASLSVQVAALAFASLWPPSSAVSQGLSLVAFVSVLVSIVAGEAILVLQPVVDSLAVFVDPVTGHRRSGDDGSRPAQDIGGV</sequence>
<feature type="transmembrane region" description="Helical" evidence="1">
    <location>
        <begin position="225"/>
        <end position="249"/>
    </location>
</feature>
<reference evidence="2 3" key="1">
    <citation type="journal article" date="2020" name="Nat. Food">
        <title>A phased Vanilla planifolia genome enables genetic improvement of flavour and production.</title>
        <authorList>
            <person name="Hasing T."/>
            <person name="Tang H."/>
            <person name="Brym M."/>
            <person name="Khazi F."/>
            <person name="Huang T."/>
            <person name="Chambers A.H."/>
        </authorList>
    </citation>
    <scope>NUCLEOTIDE SEQUENCE [LARGE SCALE GENOMIC DNA]</scope>
    <source>
        <tissue evidence="2">Leaf</tissue>
    </source>
</reference>
<feature type="transmembrane region" description="Helical" evidence="1">
    <location>
        <begin position="13"/>
        <end position="36"/>
    </location>
</feature>
<protein>
    <submittedName>
        <fullName evidence="2">Uncharacterized protein</fullName>
    </submittedName>
</protein>
<dbReference type="AlphaFoldDB" id="A0A835S1C6"/>
<dbReference type="Proteomes" id="UP000636800">
    <property type="component" value="Chromosome 1"/>
</dbReference>
<feature type="transmembrane region" description="Helical" evidence="1">
    <location>
        <begin position="137"/>
        <end position="161"/>
    </location>
</feature>
<proteinExistence type="predicted"/>
<feature type="transmembrane region" description="Helical" evidence="1">
    <location>
        <begin position="261"/>
        <end position="280"/>
    </location>
</feature>
<keyword evidence="1" id="KW-0472">Membrane</keyword>
<evidence type="ECO:0000313" key="3">
    <source>
        <dbReference type="Proteomes" id="UP000636800"/>
    </source>
</evidence>
<keyword evidence="1" id="KW-1133">Transmembrane helix</keyword>
<keyword evidence="3" id="KW-1185">Reference proteome</keyword>
<feature type="transmembrane region" description="Helical" evidence="1">
    <location>
        <begin position="96"/>
        <end position="117"/>
    </location>
</feature>
<feature type="transmembrane region" description="Helical" evidence="1">
    <location>
        <begin position="57"/>
        <end position="76"/>
    </location>
</feature>
<feature type="transmembrane region" description="Helical" evidence="1">
    <location>
        <begin position="188"/>
        <end position="213"/>
    </location>
</feature>
<dbReference type="EMBL" id="JADCNL010000001">
    <property type="protein sequence ID" value="KAG0495768.1"/>
    <property type="molecule type" value="Genomic_DNA"/>
</dbReference>
<evidence type="ECO:0000313" key="2">
    <source>
        <dbReference type="EMBL" id="KAG0495768.1"/>
    </source>
</evidence>
<evidence type="ECO:0000256" key="1">
    <source>
        <dbReference type="SAM" id="Phobius"/>
    </source>
</evidence>
<dbReference type="OrthoDB" id="416741at2759"/>
<keyword evidence="1" id="KW-0812">Transmembrane</keyword>
<name>A0A835S1C6_VANPL</name>
<accession>A0A835S1C6</accession>
<organism evidence="2 3">
    <name type="scientific">Vanilla planifolia</name>
    <name type="common">Vanilla</name>
    <dbReference type="NCBI Taxonomy" id="51239"/>
    <lineage>
        <taxon>Eukaryota</taxon>
        <taxon>Viridiplantae</taxon>
        <taxon>Streptophyta</taxon>
        <taxon>Embryophyta</taxon>
        <taxon>Tracheophyta</taxon>
        <taxon>Spermatophyta</taxon>
        <taxon>Magnoliopsida</taxon>
        <taxon>Liliopsida</taxon>
        <taxon>Asparagales</taxon>
        <taxon>Orchidaceae</taxon>
        <taxon>Vanilloideae</taxon>
        <taxon>Vanilleae</taxon>
        <taxon>Vanilla</taxon>
    </lineage>
</organism>